<dbReference type="InterPro" id="IPR010290">
    <property type="entry name" value="TM_effector"/>
</dbReference>
<keyword evidence="11" id="KW-1185">Reference proteome</keyword>
<feature type="transmembrane region" description="Helical" evidence="7">
    <location>
        <begin position="16"/>
        <end position="41"/>
    </location>
</feature>
<feature type="transmembrane region" description="Helical" evidence="7">
    <location>
        <begin position="313"/>
        <end position="335"/>
    </location>
</feature>
<feature type="transmembrane region" description="Helical" evidence="7">
    <location>
        <begin position="106"/>
        <end position="122"/>
    </location>
</feature>
<feature type="transmembrane region" description="Helical" evidence="7">
    <location>
        <begin position="347"/>
        <end position="368"/>
    </location>
</feature>
<protein>
    <submittedName>
        <fullName evidence="9">MFS transporter</fullName>
    </submittedName>
</protein>
<dbReference type="PROSITE" id="PS50850">
    <property type="entry name" value="MFS"/>
    <property type="match status" value="1"/>
</dbReference>
<feature type="transmembrane region" description="Helical" evidence="7">
    <location>
        <begin position="259"/>
        <end position="281"/>
    </location>
</feature>
<feature type="domain" description="Major facilitator superfamily (MFS) profile" evidence="8">
    <location>
        <begin position="1"/>
        <end position="399"/>
    </location>
</feature>
<evidence type="ECO:0000313" key="9">
    <source>
        <dbReference type="EMBL" id="MBR0660958.1"/>
    </source>
</evidence>
<keyword evidence="6 7" id="KW-0472">Membrane</keyword>
<dbReference type="CDD" id="cd06173">
    <property type="entry name" value="MFS_MefA_like"/>
    <property type="match status" value="1"/>
</dbReference>
<evidence type="ECO:0000313" key="10">
    <source>
        <dbReference type="EMBL" id="NKE19838.1"/>
    </source>
</evidence>
<feature type="transmembrane region" description="Helical" evidence="7">
    <location>
        <begin position="164"/>
        <end position="190"/>
    </location>
</feature>
<feature type="transmembrane region" description="Helical" evidence="7">
    <location>
        <begin position="79"/>
        <end position="100"/>
    </location>
</feature>
<evidence type="ECO:0000256" key="4">
    <source>
        <dbReference type="ARBA" id="ARBA00022692"/>
    </source>
</evidence>
<dbReference type="EMBL" id="JAAVUP010000014">
    <property type="protein sequence ID" value="NKE19838.1"/>
    <property type="molecule type" value="Genomic_DNA"/>
</dbReference>
<evidence type="ECO:0000256" key="6">
    <source>
        <dbReference type="ARBA" id="ARBA00023136"/>
    </source>
</evidence>
<dbReference type="Pfam" id="PF05977">
    <property type="entry name" value="MFS_3"/>
    <property type="match status" value="1"/>
</dbReference>
<gene>
    <name evidence="10" type="ORF">GWK15_22975</name>
    <name evidence="9" type="ORF">GXW75_17000</name>
</gene>
<dbReference type="Proteomes" id="UP001138708">
    <property type="component" value="Unassembled WGS sequence"/>
</dbReference>
<keyword evidence="3" id="KW-1003">Cell membrane</keyword>
<accession>A0A9X9WKU8</accession>
<evidence type="ECO:0000256" key="7">
    <source>
        <dbReference type="SAM" id="Phobius"/>
    </source>
</evidence>
<feature type="transmembrane region" description="Helical" evidence="7">
    <location>
        <begin position="288"/>
        <end position="307"/>
    </location>
</feature>
<dbReference type="InterPro" id="IPR036259">
    <property type="entry name" value="MFS_trans_sf"/>
</dbReference>
<reference evidence="9" key="1">
    <citation type="submission" date="2020-01" db="EMBL/GenBank/DDBJ databases">
        <authorList>
            <person name="Rat A."/>
        </authorList>
    </citation>
    <scope>NUCLEOTIDE SEQUENCE</scope>
    <source>
        <strain evidence="9">LMG 31161</strain>
    </source>
</reference>
<evidence type="ECO:0000256" key="1">
    <source>
        <dbReference type="ARBA" id="ARBA00004651"/>
    </source>
</evidence>
<dbReference type="AlphaFoldDB" id="A0A9X9WKU8"/>
<evidence type="ECO:0000256" key="5">
    <source>
        <dbReference type="ARBA" id="ARBA00022989"/>
    </source>
</evidence>
<dbReference type="EMBL" id="JAAEDK010000041">
    <property type="protein sequence ID" value="MBR0660958.1"/>
    <property type="molecule type" value="Genomic_DNA"/>
</dbReference>
<proteinExistence type="predicted"/>
<evidence type="ECO:0000259" key="8">
    <source>
        <dbReference type="PROSITE" id="PS50850"/>
    </source>
</evidence>
<reference evidence="9" key="3">
    <citation type="journal article" date="2021" name="Syst. Appl. Microbiol.">
        <title>Roseomonas hellenica sp. nov., isolated from roots of wild-growing Alkanna tinctoria.</title>
        <authorList>
            <person name="Rat A."/>
            <person name="Naranjo H.D."/>
            <person name="Lebbe L."/>
            <person name="Cnockaert M."/>
            <person name="Krigas N."/>
            <person name="Grigoriadou K."/>
            <person name="Maloupa E."/>
            <person name="Willems A."/>
        </authorList>
    </citation>
    <scope>NUCLEOTIDE SEQUENCE</scope>
    <source>
        <strain evidence="9">LMG 31161</strain>
    </source>
</reference>
<dbReference type="Proteomes" id="UP000746741">
    <property type="component" value="Unassembled WGS sequence"/>
</dbReference>
<evidence type="ECO:0000313" key="12">
    <source>
        <dbReference type="Proteomes" id="UP001138708"/>
    </source>
</evidence>
<dbReference type="PANTHER" id="PTHR23513">
    <property type="entry name" value="INTEGRAL MEMBRANE EFFLUX PROTEIN-RELATED"/>
    <property type="match status" value="1"/>
</dbReference>
<comment type="caution">
    <text evidence="9">The sequence shown here is derived from an EMBL/GenBank/DDBJ whole genome shotgun (WGS) entry which is preliminary data.</text>
</comment>
<dbReference type="Gene3D" id="1.20.1250.20">
    <property type="entry name" value="MFS general substrate transporter like domains"/>
    <property type="match status" value="2"/>
</dbReference>
<keyword evidence="4 7" id="KW-0812">Transmembrane</keyword>
<dbReference type="GO" id="GO:0005886">
    <property type="term" value="C:plasma membrane"/>
    <property type="evidence" value="ECO:0007669"/>
    <property type="project" value="UniProtKB-SubCell"/>
</dbReference>
<keyword evidence="2" id="KW-0813">Transport</keyword>
<reference evidence="10 11" key="2">
    <citation type="submission" date="2020-02" db="EMBL/GenBank/DDBJ databases">
        <authorList>
            <person name="Sun Q."/>
            <person name="Inoue M."/>
        </authorList>
    </citation>
    <scope>NUCLEOTIDE SEQUENCE [LARGE SCALE GENOMIC DNA]</scope>
    <source>
        <strain evidence="10 11">KCTC 22478</strain>
    </source>
</reference>
<organism evidence="9 12">
    <name type="scientific">Neoroseomonas oryzicola</name>
    <dbReference type="NCBI Taxonomy" id="535904"/>
    <lineage>
        <taxon>Bacteria</taxon>
        <taxon>Pseudomonadati</taxon>
        <taxon>Pseudomonadota</taxon>
        <taxon>Alphaproteobacteria</taxon>
        <taxon>Acetobacterales</taxon>
        <taxon>Acetobacteraceae</taxon>
        <taxon>Neoroseomonas</taxon>
    </lineage>
</organism>
<dbReference type="GO" id="GO:0022857">
    <property type="term" value="F:transmembrane transporter activity"/>
    <property type="evidence" value="ECO:0007669"/>
    <property type="project" value="InterPro"/>
</dbReference>
<evidence type="ECO:0000313" key="11">
    <source>
        <dbReference type="Proteomes" id="UP000746741"/>
    </source>
</evidence>
<sequence>MSDPAWRTLFRDRDFLRLWIAGLCTFVVRWLETLAVGVFAYNATGSAFVVAMLTMLRLLPMGLFGAFLGAAAERMDRRLALLLIVLSQAATSATIALLAVFDAVQVWHLACAAFMNGIAWAADNPVRRAMIGQVAGAARMGTAMSIDVATSNGSRVFGPTLGGVLLAAVGLDGAFALGAMLYVPAIVAVLRLPRAPVQQVALVPSVLASIAEGLALVRREPRLVGALLVTLLFNLFGWPFTSMVPVIGQDQLALGPRGIGVLASMDGVGAFLGAVTVALFARPGQYRAIYVGGITLYFTMLAAFAMAPDPITAGIALVLTGVGGAGFAIMQPTLVFLATPPEMRSRVLGLLSVCIGLGPIGFLALGVLAEAMGAPAATAAMGLAGLVAMAMTYRFWRRI</sequence>
<comment type="subcellular location">
    <subcellularLocation>
        <location evidence="1">Cell membrane</location>
        <topology evidence="1">Multi-pass membrane protein</topology>
    </subcellularLocation>
</comment>
<feature type="transmembrane region" description="Helical" evidence="7">
    <location>
        <begin position="196"/>
        <end position="217"/>
    </location>
</feature>
<dbReference type="RefSeq" id="WP_168043747.1">
    <property type="nucleotide sequence ID" value="NZ_JAAEDK010000041.1"/>
</dbReference>
<dbReference type="InterPro" id="IPR020846">
    <property type="entry name" value="MFS_dom"/>
</dbReference>
<feature type="transmembrane region" description="Helical" evidence="7">
    <location>
        <begin position="47"/>
        <end position="72"/>
    </location>
</feature>
<evidence type="ECO:0000256" key="2">
    <source>
        <dbReference type="ARBA" id="ARBA00022448"/>
    </source>
</evidence>
<feature type="transmembrane region" description="Helical" evidence="7">
    <location>
        <begin position="224"/>
        <end position="247"/>
    </location>
</feature>
<evidence type="ECO:0000256" key="3">
    <source>
        <dbReference type="ARBA" id="ARBA00022475"/>
    </source>
</evidence>
<name>A0A9X9WKU8_9PROT</name>
<dbReference type="SUPFAM" id="SSF103473">
    <property type="entry name" value="MFS general substrate transporter"/>
    <property type="match status" value="1"/>
</dbReference>
<feature type="transmembrane region" description="Helical" evidence="7">
    <location>
        <begin position="374"/>
        <end position="396"/>
    </location>
</feature>
<dbReference type="PANTHER" id="PTHR23513:SF11">
    <property type="entry name" value="STAPHYLOFERRIN A TRANSPORTER"/>
    <property type="match status" value="1"/>
</dbReference>
<keyword evidence="5 7" id="KW-1133">Transmembrane helix</keyword>